<dbReference type="InterPro" id="IPR050135">
    <property type="entry name" value="dGTPase-like"/>
</dbReference>
<name>A0A5S4ZPT1_9FIRM</name>
<dbReference type="InterPro" id="IPR003607">
    <property type="entry name" value="HD/PDEase_dom"/>
</dbReference>
<dbReference type="Proteomes" id="UP000323166">
    <property type="component" value="Unassembled WGS sequence"/>
</dbReference>
<dbReference type="GO" id="GO:0008832">
    <property type="term" value="F:dGTPase activity"/>
    <property type="evidence" value="ECO:0007669"/>
    <property type="project" value="TreeGrafter"/>
</dbReference>
<dbReference type="PANTHER" id="PTHR11373">
    <property type="entry name" value="DEOXYNUCLEOSIDE TRIPHOSPHATE TRIPHOSPHOHYDROLASE"/>
    <property type="match status" value="1"/>
</dbReference>
<reference evidence="2 3" key="1">
    <citation type="submission" date="2019-07" db="EMBL/GenBank/DDBJ databases">
        <title>Genomic Encyclopedia of Type Strains, Phase I: the one thousand microbial genomes (KMG-I) project.</title>
        <authorList>
            <person name="Kyrpides N."/>
        </authorList>
    </citation>
    <scope>NUCLEOTIDE SEQUENCE [LARGE SCALE GENOMIC DNA]</scope>
    <source>
        <strain evidence="2 3">DSM 6562</strain>
    </source>
</reference>
<accession>A0A5S4ZPT1</accession>
<dbReference type="PANTHER" id="PTHR11373:SF4">
    <property type="entry name" value="DEOXYNUCLEOSIDE TRIPHOSPHATE TRIPHOSPHOHYDROLASE SAMHD1"/>
    <property type="match status" value="1"/>
</dbReference>
<dbReference type="SUPFAM" id="SSF109604">
    <property type="entry name" value="HD-domain/PDEase-like"/>
    <property type="match status" value="1"/>
</dbReference>
<dbReference type="EMBL" id="VNHM01000011">
    <property type="protein sequence ID" value="TYO94789.1"/>
    <property type="molecule type" value="Genomic_DNA"/>
</dbReference>
<dbReference type="GO" id="GO:0006203">
    <property type="term" value="P:dGTP catabolic process"/>
    <property type="evidence" value="ECO:0007669"/>
    <property type="project" value="TreeGrafter"/>
</dbReference>
<proteinExistence type="predicted"/>
<dbReference type="Pfam" id="PF19276">
    <property type="entry name" value="HD_assoc_2"/>
    <property type="match status" value="1"/>
</dbReference>
<evidence type="ECO:0000313" key="2">
    <source>
        <dbReference type="EMBL" id="TYO94789.1"/>
    </source>
</evidence>
<dbReference type="AlphaFoldDB" id="A0A5S4ZPT1"/>
<dbReference type="PROSITE" id="PS51831">
    <property type="entry name" value="HD"/>
    <property type="match status" value="1"/>
</dbReference>
<dbReference type="CDD" id="cd00077">
    <property type="entry name" value="HDc"/>
    <property type="match status" value="1"/>
</dbReference>
<dbReference type="InterPro" id="IPR006674">
    <property type="entry name" value="HD_domain"/>
</dbReference>
<dbReference type="Gene3D" id="1.10.3210.10">
    <property type="entry name" value="Hypothetical protein af1432"/>
    <property type="match status" value="1"/>
</dbReference>
<feature type="domain" description="HD" evidence="1">
    <location>
        <begin position="75"/>
        <end position="222"/>
    </location>
</feature>
<keyword evidence="3" id="KW-1185">Reference proteome</keyword>
<evidence type="ECO:0000313" key="3">
    <source>
        <dbReference type="Proteomes" id="UP000323166"/>
    </source>
</evidence>
<gene>
    <name evidence="2" type="ORF">LX24_02040</name>
</gene>
<dbReference type="RefSeq" id="WP_166512039.1">
    <property type="nucleotide sequence ID" value="NZ_VNHM01000011.1"/>
</dbReference>
<evidence type="ECO:0000259" key="1">
    <source>
        <dbReference type="PROSITE" id="PS51831"/>
    </source>
</evidence>
<keyword evidence="2" id="KW-0378">Hydrolase</keyword>
<dbReference type="Pfam" id="PF01966">
    <property type="entry name" value="HD"/>
    <property type="match status" value="1"/>
</dbReference>
<comment type="caution">
    <text evidence="2">The sequence shown here is derived from an EMBL/GenBank/DDBJ whole genome shotgun (WGS) entry which is preliminary data.</text>
</comment>
<sequence>MGSLRDKVNAFVEEKLRNYKVNVRGNKVIHDTILGTNLFYAHEIAVLDSPILQRLRRISQVDVVSLIWPSGNHNRFEHSLGVAIIGDKFIRSLAEKGLVKNFSEELYCIRMAGILHDCGHGPFSHMSEMLFQHCDDLKEEKKSDPKLAATNPNAHEILSYLIVTSEAFKEFYNKNIATQVWGRKMDLDFIGELIIGYISDSQKGFLVDIINGAFDADKLDYIQRDSHFTGVQMILDLDRLFYTLDVITVYNEIRSREEKRLTIDVSGVSTLEQIVFDKMMLQSTVYHHQKVRAAEGLFSSIFEEIFEHKLTVYGKQFNSAADYLYLTDDDIYNLAKQSDIPQSCSILAHNLLNRNLPKRALAISGRTVTKETVNNLWKLMRLYENPKEMKSIREKIADEAKKTEARITYKDIWLDMPKIAKFKEGDQWAIKSEGHDKGYLTLHDLFPVDQWVKAFSQNKWMGHVYTYQQYREVVHKASKKVIEDEYDIKFNDFSYICCKIQ</sequence>
<dbReference type="SMART" id="SM00471">
    <property type="entry name" value="HDc"/>
    <property type="match status" value="1"/>
</dbReference>
<dbReference type="InterPro" id="IPR045509">
    <property type="entry name" value="HD_assoc_2"/>
</dbReference>
<organism evidence="2 3">
    <name type="scientific">Desulfallas thermosapovorans DSM 6562</name>
    <dbReference type="NCBI Taxonomy" id="1121431"/>
    <lineage>
        <taxon>Bacteria</taxon>
        <taxon>Bacillati</taxon>
        <taxon>Bacillota</taxon>
        <taxon>Clostridia</taxon>
        <taxon>Eubacteriales</taxon>
        <taxon>Desulfallaceae</taxon>
        <taxon>Desulfallas</taxon>
    </lineage>
</organism>
<protein>
    <submittedName>
        <fullName evidence="2">HD superfamily phosphohydrolase</fullName>
    </submittedName>
</protein>